<comment type="similarity">
    <text evidence="1">Belongs to the ankyrin SOCS box (ASB) family.</text>
</comment>
<protein>
    <submittedName>
        <fullName evidence="5">Uncharacterized protein</fullName>
    </submittedName>
</protein>
<evidence type="ECO:0000313" key="6">
    <source>
        <dbReference type="Proteomes" id="UP000015453"/>
    </source>
</evidence>
<name>S8CG75_9LAMI</name>
<evidence type="ECO:0000256" key="1">
    <source>
        <dbReference type="ARBA" id="ARBA00005949"/>
    </source>
</evidence>
<reference evidence="5 6" key="1">
    <citation type="journal article" date="2013" name="BMC Genomics">
        <title>The miniature genome of a carnivorous plant Genlisea aurea contains a low number of genes and short non-coding sequences.</title>
        <authorList>
            <person name="Leushkin E.V."/>
            <person name="Sutormin R.A."/>
            <person name="Nabieva E.R."/>
            <person name="Penin A.A."/>
            <person name="Kondrashov A.S."/>
            <person name="Logacheva M.D."/>
        </authorList>
    </citation>
    <scope>NUCLEOTIDE SEQUENCE [LARGE SCALE GENOMIC DNA]</scope>
</reference>
<dbReference type="InterPro" id="IPR036770">
    <property type="entry name" value="Ankyrin_rpt-contain_sf"/>
</dbReference>
<evidence type="ECO:0000313" key="5">
    <source>
        <dbReference type="EMBL" id="EPS63561.1"/>
    </source>
</evidence>
<keyword evidence="6" id="KW-1185">Reference proteome</keyword>
<evidence type="ECO:0000256" key="2">
    <source>
        <dbReference type="ARBA" id="ARBA00022737"/>
    </source>
</evidence>
<organism evidence="5 6">
    <name type="scientific">Genlisea aurea</name>
    <dbReference type="NCBI Taxonomy" id="192259"/>
    <lineage>
        <taxon>Eukaryota</taxon>
        <taxon>Viridiplantae</taxon>
        <taxon>Streptophyta</taxon>
        <taxon>Embryophyta</taxon>
        <taxon>Tracheophyta</taxon>
        <taxon>Spermatophyta</taxon>
        <taxon>Magnoliopsida</taxon>
        <taxon>eudicotyledons</taxon>
        <taxon>Gunneridae</taxon>
        <taxon>Pentapetalae</taxon>
        <taxon>asterids</taxon>
        <taxon>lamiids</taxon>
        <taxon>Lamiales</taxon>
        <taxon>Lentibulariaceae</taxon>
        <taxon>Genlisea</taxon>
    </lineage>
</organism>
<dbReference type="Pfam" id="PF12796">
    <property type="entry name" value="Ank_2"/>
    <property type="match status" value="1"/>
</dbReference>
<keyword evidence="3 4" id="KW-0040">ANK repeat</keyword>
<dbReference type="Gene3D" id="1.25.40.20">
    <property type="entry name" value="Ankyrin repeat-containing domain"/>
    <property type="match status" value="1"/>
</dbReference>
<comment type="caution">
    <text evidence="5">The sequence shown here is derived from an EMBL/GenBank/DDBJ whole genome shotgun (WGS) entry which is preliminary data.</text>
</comment>
<dbReference type="InterPro" id="IPR002110">
    <property type="entry name" value="Ankyrin_rpt"/>
</dbReference>
<dbReference type="AlphaFoldDB" id="S8CG75"/>
<feature type="repeat" description="ANK" evidence="4">
    <location>
        <begin position="77"/>
        <end position="109"/>
    </location>
</feature>
<dbReference type="PANTHER" id="PTHR24136:SF15">
    <property type="entry name" value="ANK_REP_REGION DOMAIN-CONTAINING PROTEIN"/>
    <property type="match status" value="1"/>
</dbReference>
<sequence>MAVEDGRVNPDNEDIFEEVEAEFVDEDSDEPGFAHVPSHLTGLYEAVMVNDQDHFCDMDVLKISDYCDGNLNDPAEDGDTILHLACLHGQTFSVQALLDRGANIEVRDEDGGIPLHDASAGGYTEIVQQLLNHPSDAAVVRRMLETVDDEGDTTGK</sequence>
<dbReference type="EMBL" id="AUSU01005403">
    <property type="protein sequence ID" value="EPS63561.1"/>
    <property type="molecule type" value="Genomic_DNA"/>
</dbReference>
<dbReference type="GO" id="GO:0016567">
    <property type="term" value="P:protein ubiquitination"/>
    <property type="evidence" value="ECO:0007669"/>
    <property type="project" value="TreeGrafter"/>
</dbReference>
<dbReference type="Proteomes" id="UP000015453">
    <property type="component" value="Unassembled WGS sequence"/>
</dbReference>
<evidence type="ECO:0000256" key="4">
    <source>
        <dbReference type="PROSITE-ProRule" id="PRU00023"/>
    </source>
</evidence>
<gene>
    <name evidence="5" type="ORF">M569_11223</name>
</gene>
<feature type="repeat" description="ANK" evidence="4">
    <location>
        <begin position="110"/>
        <end position="142"/>
    </location>
</feature>
<dbReference type="GO" id="GO:0045732">
    <property type="term" value="P:positive regulation of protein catabolic process"/>
    <property type="evidence" value="ECO:0007669"/>
    <property type="project" value="TreeGrafter"/>
</dbReference>
<accession>S8CG75</accession>
<keyword evidence="2" id="KW-0677">Repeat</keyword>
<dbReference type="PROSITE" id="PS50297">
    <property type="entry name" value="ANK_REP_REGION"/>
    <property type="match status" value="2"/>
</dbReference>
<dbReference type="SUPFAM" id="SSF48403">
    <property type="entry name" value="Ankyrin repeat"/>
    <property type="match status" value="1"/>
</dbReference>
<dbReference type="PANTHER" id="PTHR24136">
    <property type="entry name" value="SOWAH (DROSOPHILA) HOMOLOG"/>
    <property type="match status" value="1"/>
</dbReference>
<dbReference type="InterPro" id="IPR051573">
    <property type="entry name" value="Ankyrin-SOCS_box_domain"/>
</dbReference>
<dbReference type="OrthoDB" id="194358at2759"/>
<dbReference type="SMART" id="SM00248">
    <property type="entry name" value="ANK"/>
    <property type="match status" value="2"/>
</dbReference>
<proteinExistence type="inferred from homology"/>
<dbReference type="PROSITE" id="PS50088">
    <property type="entry name" value="ANK_REPEAT"/>
    <property type="match status" value="2"/>
</dbReference>
<evidence type="ECO:0000256" key="3">
    <source>
        <dbReference type="ARBA" id="ARBA00023043"/>
    </source>
</evidence>